<dbReference type="GO" id="GO:0005634">
    <property type="term" value="C:nucleus"/>
    <property type="evidence" value="ECO:0007669"/>
    <property type="project" value="UniProtKB-SubCell"/>
</dbReference>
<accession>A0A8S1HIV6</accession>
<dbReference type="GO" id="GO:0005524">
    <property type="term" value="F:ATP binding"/>
    <property type="evidence" value="ECO:0007669"/>
    <property type="project" value="UniProtKB-KW"/>
</dbReference>
<dbReference type="Pfam" id="PF14551">
    <property type="entry name" value="MCM_N"/>
    <property type="match status" value="1"/>
</dbReference>
<dbReference type="PANTHER" id="PTHR11630:SF26">
    <property type="entry name" value="DNA REPLICATION LICENSING FACTOR MCM7"/>
    <property type="match status" value="1"/>
</dbReference>
<dbReference type="GO" id="GO:0006271">
    <property type="term" value="P:DNA strand elongation involved in DNA replication"/>
    <property type="evidence" value="ECO:0007669"/>
    <property type="project" value="TreeGrafter"/>
</dbReference>
<comment type="subcellular location">
    <subcellularLocation>
        <location evidence="1 11">Nucleus</location>
    </subcellularLocation>
</comment>
<dbReference type="InterPro" id="IPR031327">
    <property type="entry name" value="MCM"/>
</dbReference>
<dbReference type="AlphaFoldDB" id="A0A8S1HIV6"/>
<evidence type="ECO:0000313" key="14">
    <source>
        <dbReference type="Proteomes" id="UP000835052"/>
    </source>
</evidence>
<comment type="caution">
    <text evidence="13">The sequence shown here is derived from an EMBL/GenBank/DDBJ whole genome shotgun (WGS) entry which is preliminary data.</text>
</comment>
<dbReference type="Gene3D" id="2.20.28.10">
    <property type="match status" value="1"/>
</dbReference>
<evidence type="ECO:0000256" key="2">
    <source>
        <dbReference type="ARBA" id="ARBA00022705"/>
    </source>
</evidence>
<dbReference type="SMART" id="SM00350">
    <property type="entry name" value="MCM"/>
    <property type="match status" value="1"/>
</dbReference>
<keyword evidence="6 10" id="KW-0067">ATP-binding</keyword>
<dbReference type="Gene3D" id="2.40.50.140">
    <property type="entry name" value="Nucleic acid-binding proteins"/>
    <property type="match status" value="1"/>
</dbReference>
<reference evidence="13" key="1">
    <citation type="submission" date="2020-10" db="EMBL/GenBank/DDBJ databases">
        <authorList>
            <person name="Kikuchi T."/>
        </authorList>
    </citation>
    <scope>NUCLEOTIDE SEQUENCE</scope>
    <source>
        <strain evidence="13">NKZ352</strain>
    </source>
</reference>
<evidence type="ECO:0000256" key="1">
    <source>
        <dbReference type="ARBA" id="ARBA00004123"/>
    </source>
</evidence>
<protein>
    <recommendedName>
        <fullName evidence="11">DNA replication licensing factor MCM7</fullName>
        <ecNumber evidence="11">3.6.4.12</ecNumber>
    </recommendedName>
</protein>
<keyword evidence="4 11" id="KW-0378">Hydrolase</keyword>
<sequence>MKAPTFNPDWEKEKEKVRDFLDNYYTEDDDGAKVFVYRDETMQLAQRDKVEMVVRLEHVREHDPELADSITSNAKRYVKLFNEIIQAMIMTFRGDNLPVVKDALDAFTFQRAYMDKHEGAQDRENVSIEERLKQYPPQLLQRFEVYFENDSLREMSVRSVKASNIGQLVTMRGLVTRATEVKPCVQVMTYTCDTCSAEAYQPVNGPFFTPPQNCPNKDCVESKAHGRLHMQLRGSKFIKFQEIKLQELCEQVPMGSIPRQITVHLYGEMTRRCNTGNNVRVSGIFLPLARSGFQPTGGLTADTYLEAHNVVNLDENPTYAGIESEELQILKRGDCYEILAQSIAPEIYGLVDVKKALLLALVGGSDNVSEGMKIRGRINVLLMGDPGVAKSQLLSYVHRLSPRSQYTTGRGSSGVGLTAAVMKDPLTGEMALEGGALVLADGGICCIDEFDKMMDADRTAIHEVMEQQTISIAKAGIMTTLNARTAIVAAANPAYGRYNPSKSIEQNVNLPAALLSRCDFIILIPDKADRENDKTLAEHITFVHQHGHHPNREKQETISDETLREYIQLCQTKNPTIDPSLCGRIVDAYVEMRREARHSTDPMFMSPRMVLSIIRMATARAKLRLADTVNEADVEEALRLMQFAKDSLRPSQNRVEKKMSPIDAAFAVLREIYHNQGASEPISLQTAVQRCARKGISEQALQNCIDQYSANGVIMSDRQQRIIFCMN</sequence>
<dbReference type="Gene3D" id="3.30.1640.10">
    <property type="entry name" value="mini-chromosome maintenance (MCM) complex, chain A, domain 1"/>
    <property type="match status" value="1"/>
</dbReference>
<dbReference type="Proteomes" id="UP000835052">
    <property type="component" value="Unassembled WGS sequence"/>
</dbReference>
<evidence type="ECO:0000256" key="5">
    <source>
        <dbReference type="ARBA" id="ARBA00022806"/>
    </source>
</evidence>
<evidence type="ECO:0000256" key="7">
    <source>
        <dbReference type="ARBA" id="ARBA00023125"/>
    </source>
</evidence>
<dbReference type="InterPro" id="IPR008050">
    <property type="entry name" value="MCM7"/>
</dbReference>
<dbReference type="Pfam" id="PF17207">
    <property type="entry name" value="MCM_OB"/>
    <property type="match status" value="1"/>
</dbReference>
<keyword evidence="7 10" id="KW-0238">DNA-binding</keyword>
<dbReference type="GO" id="GO:0006270">
    <property type="term" value="P:DNA replication initiation"/>
    <property type="evidence" value="ECO:0007669"/>
    <property type="project" value="InterPro"/>
</dbReference>
<evidence type="ECO:0000313" key="13">
    <source>
        <dbReference type="EMBL" id="CAD6195880.1"/>
    </source>
</evidence>
<dbReference type="GO" id="GO:0017116">
    <property type="term" value="F:single-stranded DNA helicase activity"/>
    <property type="evidence" value="ECO:0007669"/>
    <property type="project" value="TreeGrafter"/>
</dbReference>
<evidence type="ECO:0000256" key="6">
    <source>
        <dbReference type="ARBA" id="ARBA00022840"/>
    </source>
</evidence>
<comment type="similarity">
    <text evidence="10">Belongs to the MCM family.</text>
</comment>
<keyword evidence="3 10" id="KW-0547">Nucleotide-binding</keyword>
<gene>
    <name evidence="11" type="primary">MCM7</name>
    <name evidence="13" type="ORF">CAUJ_LOCUS11798</name>
</gene>
<dbReference type="SMART" id="SM00382">
    <property type="entry name" value="AAA"/>
    <property type="match status" value="1"/>
</dbReference>
<dbReference type="InterPro" id="IPR027417">
    <property type="entry name" value="P-loop_NTPase"/>
</dbReference>
<dbReference type="SUPFAM" id="SSF50249">
    <property type="entry name" value="Nucleic acid-binding proteins"/>
    <property type="match status" value="1"/>
</dbReference>
<dbReference type="FunFam" id="2.20.28.10:FF:000004">
    <property type="entry name" value="DNA replication licensing factor MCM7"/>
    <property type="match status" value="1"/>
</dbReference>
<organism evidence="13 14">
    <name type="scientific">Caenorhabditis auriculariae</name>
    <dbReference type="NCBI Taxonomy" id="2777116"/>
    <lineage>
        <taxon>Eukaryota</taxon>
        <taxon>Metazoa</taxon>
        <taxon>Ecdysozoa</taxon>
        <taxon>Nematoda</taxon>
        <taxon>Chromadorea</taxon>
        <taxon>Rhabditida</taxon>
        <taxon>Rhabditina</taxon>
        <taxon>Rhabditomorpha</taxon>
        <taxon>Rhabditoidea</taxon>
        <taxon>Rhabditidae</taxon>
        <taxon>Peloderinae</taxon>
        <taxon>Caenorhabditis</taxon>
    </lineage>
</organism>
<dbReference type="SUPFAM" id="SSF52540">
    <property type="entry name" value="P-loop containing nucleoside triphosphate hydrolases"/>
    <property type="match status" value="1"/>
</dbReference>
<keyword evidence="14" id="KW-1185">Reference proteome</keyword>
<dbReference type="InterPro" id="IPR001208">
    <property type="entry name" value="MCM_dom"/>
</dbReference>
<evidence type="ECO:0000256" key="8">
    <source>
        <dbReference type="ARBA" id="ARBA00023242"/>
    </source>
</evidence>
<dbReference type="PROSITE" id="PS50051">
    <property type="entry name" value="MCM_2"/>
    <property type="match status" value="1"/>
</dbReference>
<dbReference type="PRINTS" id="PR01657">
    <property type="entry name" value="MCMFAMILY"/>
</dbReference>
<dbReference type="InterPro" id="IPR027925">
    <property type="entry name" value="MCM_N"/>
</dbReference>
<dbReference type="InterPro" id="IPR018525">
    <property type="entry name" value="MCM_CS"/>
</dbReference>
<dbReference type="GO" id="GO:0000727">
    <property type="term" value="P:double-strand break repair via break-induced replication"/>
    <property type="evidence" value="ECO:0007669"/>
    <property type="project" value="TreeGrafter"/>
</dbReference>
<dbReference type="EC" id="3.6.4.12" evidence="11"/>
<feature type="domain" description="MCM C-terminal AAA(+) ATPase" evidence="12">
    <location>
        <begin position="335"/>
        <end position="540"/>
    </location>
</feature>
<dbReference type="PRINTS" id="PR01663">
    <property type="entry name" value="MCMPROTEIN7"/>
</dbReference>
<dbReference type="PROSITE" id="PS00847">
    <property type="entry name" value="MCM_1"/>
    <property type="match status" value="1"/>
</dbReference>
<dbReference type="GO" id="GO:0042555">
    <property type="term" value="C:MCM complex"/>
    <property type="evidence" value="ECO:0007669"/>
    <property type="project" value="InterPro"/>
</dbReference>
<dbReference type="OrthoDB" id="3207464at2759"/>
<comment type="catalytic activity">
    <reaction evidence="11">
        <text>ATP + H2O = ADP + phosphate + H(+)</text>
        <dbReference type="Rhea" id="RHEA:13065"/>
        <dbReference type="ChEBI" id="CHEBI:15377"/>
        <dbReference type="ChEBI" id="CHEBI:15378"/>
        <dbReference type="ChEBI" id="CHEBI:30616"/>
        <dbReference type="ChEBI" id="CHEBI:43474"/>
        <dbReference type="ChEBI" id="CHEBI:456216"/>
        <dbReference type="EC" id="3.6.4.12"/>
    </reaction>
</comment>
<dbReference type="InterPro" id="IPR012340">
    <property type="entry name" value="NA-bd_OB-fold"/>
</dbReference>
<keyword evidence="8 11" id="KW-0539">Nucleus</keyword>
<dbReference type="CDD" id="cd17758">
    <property type="entry name" value="MCM7"/>
    <property type="match status" value="1"/>
</dbReference>
<dbReference type="Pfam" id="PF17855">
    <property type="entry name" value="MCM_lid"/>
    <property type="match status" value="1"/>
</dbReference>
<keyword evidence="5 11" id="KW-0347">Helicase</keyword>
<evidence type="ECO:0000256" key="10">
    <source>
        <dbReference type="RuleBase" id="RU004070"/>
    </source>
</evidence>
<keyword evidence="9 11" id="KW-0131">Cell cycle</keyword>
<dbReference type="InterPro" id="IPR033762">
    <property type="entry name" value="MCM_OB"/>
</dbReference>
<dbReference type="InterPro" id="IPR041562">
    <property type="entry name" value="MCM_lid"/>
</dbReference>
<dbReference type="Pfam" id="PF00493">
    <property type="entry name" value="MCM"/>
    <property type="match status" value="1"/>
</dbReference>
<comment type="function">
    <text evidence="11">Acts as component of the MCM2-7 complex (MCM complex) which is the replicative helicase essential for 'once per cell cycle' DNA replication initiation and elongation in eukaryotic cells. The active ATPase sites in the MCM2-7 ring are formed through the interaction surfaces of two neighboring subunits such that a critical structure of a conserved arginine finger motif is provided in trans relative to the ATP-binding site of the Walker A box of the adjacent subunit. The six ATPase active sites, however, are likely to contribute differentially to the complex helicase activity.</text>
</comment>
<evidence type="ECO:0000259" key="12">
    <source>
        <dbReference type="PROSITE" id="PS50051"/>
    </source>
</evidence>
<evidence type="ECO:0000256" key="11">
    <source>
        <dbReference type="RuleBase" id="RU365012"/>
    </source>
</evidence>
<keyword evidence="2 11" id="KW-0235">DNA replication</keyword>
<evidence type="ECO:0000256" key="9">
    <source>
        <dbReference type="ARBA" id="ARBA00023306"/>
    </source>
</evidence>
<dbReference type="InterPro" id="IPR003593">
    <property type="entry name" value="AAA+_ATPase"/>
</dbReference>
<proteinExistence type="inferred from homology"/>
<evidence type="ECO:0000256" key="4">
    <source>
        <dbReference type="ARBA" id="ARBA00022801"/>
    </source>
</evidence>
<dbReference type="PANTHER" id="PTHR11630">
    <property type="entry name" value="DNA REPLICATION LICENSING FACTOR MCM FAMILY MEMBER"/>
    <property type="match status" value="1"/>
</dbReference>
<dbReference type="Gene3D" id="3.40.50.300">
    <property type="entry name" value="P-loop containing nucleotide triphosphate hydrolases"/>
    <property type="match status" value="1"/>
</dbReference>
<dbReference type="FunFam" id="3.40.50.300:FF:000826">
    <property type="entry name" value="Replicative DNA helicase Mcm"/>
    <property type="match status" value="1"/>
</dbReference>
<dbReference type="GO" id="GO:0016787">
    <property type="term" value="F:hydrolase activity"/>
    <property type="evidence" value="ECO:0007669"/>
    <property type="project" value="UniProtKB-KW"/>
</dbReference>
<dbReference type="GO" id="GO:0003697">
    <property type="term" value="F:single-stranded DNA binding"/>
    <property type="evidence" value="ECO:0007669"/>
    <property type="project" value="TreeGrafter"/>
</dbReference>
<name>A0A8S1HIV6_9PELO</name>
<dbReference type="EMBL" id="CAJGYM010000062">
    <property type="protein sequence ID" value="CAD6195880.1"/>
    <property type="molecule type" value="Genomic_DNA"/>
</dbReference>
<evidence type="ECO:0000256" key="3">
    <source>
        <dbReference type="ARBA" id="ARBA00022741"/>
    </source>
</evidence>